<evidence type="ECO:0000256" key="6">
    <source>
        <dbReference type="SAM" id="SignalP"/>
    </source>
</evidence>
<reference evidence="9" key="1">
    <citation type="submission" date="2016-04" db="EMBL/GenBank/DDBJ databases">
        <authorList>
            <person name="Evans L.H."/>
            <person name="Alamgir A."/>
            <person name="Owens N."/>
            <person name="Weber N.D."/>
            <person name="Virtaneva K."/>
            <person name="Barbian K."/>
            <person name="Babar A."/>
            <person name="Rosenke K."/>
        </authorList>
    </citation>
    <scope>NUCLEOTIDE SEQUENCE</scope>
    <source>
        <strain evidence="9">86-1</strain>
    </source>
</reference>
<protein>
    <recommendedName>
        <fullName evidence="10">RagB/SusD family nutrient uptake outer membrane protein</fullName>
    </recommendedName>
</protein>
<dbReference type="InterPro" id="IPR033985">
    <property type="entry name" value="SusD-like_N"/>
</dbReference>
<evidence type="ECO:0000256" key="2">
    <source>
        <dbReference type="ARBA" id="ARBA00006275"/>
    </source>
</evidence>
<dbReference type="Gene3D" id="1.25.40.390">
    <property type="match status" value="1"/>
</dbReference>
<keyword evidence="4" id="KW-0472">Membrane</keyword>
<keyword evidence="3 6" id="KW-0732">Signal</keyword>
<evidence type="ECO:0008006" key="10">
    <source>
        <dbReference type="Google" id="ProtNLM"/>
    </source>
</evidence>
<feature type="domain" description="SusD-like N-terminal" evidence="8">
    <location>
        <begin position="120"/>
        <end position="237"/>
    </location>
</feature>
<evidence type="ECO:0000313" key="9">
    <source>
        <dbReference type="EMBL" id="SBV96394.1"/>
    </source>
</evidence>
<dbReference type="AlphaFoldDB" id="A0A212JAB3"/>
<dbReference type="SUPFAM" id="SSF48452">
    <property type="entry name" value="TPR-like"/>
    <property type="match status" value="1"/>
</dbReference>
<keyword evidence="5" id="KW-0998">Cell outer membrane</keyword>
<dbReference type="InterPro" id="IPR012944">
    <property type="entry name" value="SusD_RagB_dom"/>
</dbReference>
<dbReference type="Pfam" id="PF14322">
    <property type="entry name" value="SusD-like_3"/>
    <property type="match status" value="1"/>
</dbReference>
<comment type="similarity">
    <text evidence="2">Belongs to the SusD family.</text>
</comment>
<name>A0A212JAB3_9BACT</name>
<feature type="signal peptide" evidence="6">
    <location>
        <begin position="1"/>
        <end position="26"/>
    </location>
</feature>
<evidence type="ECO:0000256" key="1">
    <source>
        <dbReference type="ARBA" id="ARBA00004442"/>
    </source>
</evidence>
<feature type="domain" description="RagB/SusD" evidence="7">
    <location>
        <begin position="318"/>
        <end position="675"/>
    </location>
</feature>
<dbReference type="Pfam" id="PF07980">
    <property type="entry name" value="SusD_RagB"/>
    <property type="match status" value="1"/>
</dbReference>
<dbReference type="GO" id="GO:0009279">
    <property type="term" value="C:cell outer membrane"/>
    <property type="evidence" value="ECO:0007669"/>
    <property type="project" value="UniProtKB-SubCell"/>
</dbReference>
<organism evidence="9">
    <name type="scientific">uncultured Dysgonomonas sp</name>
    <dbReference type="NCBI Taxonomy" id="206096"/>
    <lineage>
        <taxon>Bacteria</taxon>
        <taxon>Pseudomonadati</taxon>
        <taxon>Bacteroidota</taxon>
        <taxon>Bacteroidia</taxon>
        <taxon>Bacteroidales</taxon>
        <taxon>Dysgonomonadaceae</taxon>
        <taxon>Dysgonomonas</taxon>
        <taxon>environmental samples</taxon>
    </lineage>
</organism>
<dbReference type="PROSITE" id="PS51257">
    <property type="entry name" value="PROKAR_LIPOPROTEIN"/>
    <property type="match status" value="1"/>
</dbReference>
<evidence type="ECO:0000256" key="4">
    <source>
        <dbReference type="ARBA" id="ARBA00023136"/>
    </source>
</evidence>
<sequence>MKGQNMKTFKYICIAALVLTMGSCYDMDLEPKGIIGENVLLTSDNGIKKYFAVTYQDLPIEDFNYNHTGSDGNGKGYATVNQDGWHTGNKWTAQKGSPASAALEALGRGTSYGDGWGYWPYDRIRDINNFIQVFPNYRDSYSTEEEYNSYLGEAHFLRAFYYFGMVKRYGGVPIVKEVLNPTAGDALLQPRNTEYECWKFIYEDLKFAMENAADRSKYEPGRANRYAAAALMSRAMLYAGCAAKYGGYINVSGPAVSSGLMSIPADKAEEFFQYAYDACKFIQQGGYTLHGAGAADAAAKEKAYVEVFLNDNKADEDIFVKQYTAVADAIWDTSLFHCWDGMVLPLSMIGGGAAGAALQPTWELMKLYEMPAIIDEDGKPVRFDSPEELWNNGEMEARCRANFYFTGMTEPGSGKKTDIQAGVYTEYPGTAADGTAEIGGSRNDYTDKYRIRAQRAGESRNIGGKTVRVSGQDGLGEGLGDEGYTRSGAFIRKYTDPSAAAASRVLFGSKQPWKVFRYGEVLCNWAEAAYELGTLKNDNNLKKEAFVYVNQIRLRAGAHPHEMVANPEDIGTSLYGFAIDENLKYIRDERARELCFENHHLFDLRRWRVADVDFLNGKFGHTLLPYYVLNEDKWIYLNEVETIARTVTFERRWYYEQIPGGEIGKNPNLVRNDGY</sequence>
<evidence type="ECO:0000256" key="3">
    <source>
        <dbReference type="ARBA" id="ARBA00022729"/>
    </source>
</evidence>
<evidence type="ECO:0000259" key="8">
    <source>
        <dbReference type="Pfam" id="PF14322"/>
    </source>
</evidence>
<feature type="chain" id="PRO_5012984830" description="RagB/SusD family nutrient uptake outer membrane protein" evidence="6">
    <location>
        <begin position="27"/>
        <end position="675"/>
    </location>
</feature>
<accession>A0A212JAB3</accession>
<dbReference type="EMBL" id="FLUM01000001">
    <property type="protein sequence ID" value="SBV96394.1"/>
    <property type="molecule type" value="Genomic_DNA"/>
</dbReference>
<dbReference type="InterPro" id="IPR011990">
    <property type="entry name" value="TPR-like_helical_dom_sf"/>
</dbReference>
<gene>
    <name evidence="9" type="ORF">KL86DYS1_11636</name>
</gene>
<evidence type="ECO:0000259" key="7">
    <source>
        <dbReference type="Pfam" id="PF07980"/>
    </source>
</evidence>
<evidence type="ECO:0000256" key="5">
    <source>
        <dbReference type="ARBA" id="ARBA00023237"/>
    </source>
</evidence>
<comment type="subcellular location">
    <subcellularLocation>
        <location evidence="1">Cell outer membrane</location>
    </subcellularLocation>
</comment>
<proteinExistence type="inferred from homology"/>